<dbReference type="OrthoDB" id="3913483at2759"/>
<name>A0A2N3N5V8_9PEZI</name>
<dbReference type="EMBL" id="NLAX01000701">
    <property type="protein sequence ID" value="PKS07821.1"/>
    <property type="molecule type" value="Genomic_DNA"/>
</dbReference>
<organism evidence="2 3">
    <name type="scientific">Lomentospora prolificans</name>
    <dbReference type="NCBI Taxonomy" id="41688"/>
    <lineage>
        <taxon>Eukaryota</taxon>
        <taxon>Fungi</taxon>
        <taxon>Dikarya</taxon>
        <taxon>Ascomycota</taxon>
        <taxon>Pezizomycotina</taxon>
        <taxon>Sordariomycetes</taxon>
        <taxon>Hypocreomycetidae</taxon>
        <taxon>Microascales</taxon>
        <taxon>Microascaceae</taxon>
        <taxon>Lomentospora</taxon>
    </lineage>
</organism>
<feature type="compositionally biased region" description="Polar residues" evidence="1">
    <location>
        <begin position="58"/>
        <end position="71"/>
    </location>
</feature>
<comment type="caution">
    <text evidence="2">The sequence shown here is derived from an EMBL/GenBank/DDBJ whole genome shotgun (WGS) entry which is preliminary data.</text>
</comment>
<dbReference type="VEuPathDB" id="FungiDB:jhhlp_006429"/>
<dbReference type="InParanoid" id="A0A2N3N5V8"/>
<accession>A0A2N3N5V8</accession>
<dbReference type="Proteomes" id="UP000233524">
    <property type="component" value="Unassembled WGS sequence"/>
</dbReference>
<evidence type="ECO:0000256" key="1">
    <source>
        <dbReference type="SAM" id="MobiDB-lite"/>
    </source>
</evidence>
<protein>
    <submittedName>
        <fullName evidence="2">Uncharacterized protein</fullName>
    </submittedName>
</protein>
<gene>
    <name evidence="2" type="ORF">jhhlp_006429</name>
</gene>
<sequence length="96" mass="10139">MICPLEIWTRDKSIDKAQANLPLPEQPPRASDWQSMDARNVNLSAGKPVGNPSDDSHSNTGLQGPASTSSASDKDLSNVGREGKDNLKGPPKDASA</sequence>
<keyword evidence="3" id="KW-1185">Reference proteome</keyword>
<reference evidence="2 3" key="1">
    <citation type="journal article" date="2017" name="G3 (Bethesda)">
        <title>First Draft Genome Sequence of the Pathogenic Fungus Lomentospora prolificans (Formerly Scedosporium prolificans).</title>
        <authorList>
            <person name="Luo R."/>
            <person name="Zimin A."/>
            <person name="Workman R."/>
            <person name="Fan Y."/>
            <person name="Pertea G."/>
            <person name="Grossman N."/>
            <person name="Wear M.P."/>
            <person name="Jia B."/>
            <person name="Miller H."/>
            <person name="Casadevall A."/>
            <person name="Timp W."/>
            <person name="Zhang S.X."/>
            <person name="Salzberg S.L."/>
        </authorList>
    </citation>
    <scope>NUCLEOTIDE SEQUENCE [LARGE SCALE GENOMIC DNA]</scope>
    <source>
        <strain evidence="2 3">JHH-5317</strain>
    </source>
</reference>
<proteinExistence type="predicted"/>
<evidence type="ECO:0000313" key="2">
    <source>
        <dbReference type="EMBL" id="PKS07821.1"/>
    </source>
</evidence>
<feature type="compositionally biased region" description="Basic and acidic residues" evidence="1">
    <location>
        <begin position="72"/>
        <end position="96"/>
    </location>
</feature>
<feature type="region of interest" description="Disordered" evidence="1">
    <location>
        <begin position="11"/>
        <end position="96"/>
    </location>
</feature>
<dbReference type="AlphaFoldDB" id="A0A2N3N5V8"/>
<evidence type="ECO:0000313" key="3">
    <source>
        <dbReference type="Proteomes" id="UP000233524"/>
    </source>
</evidence>